<gene>
    <name evidence="2" type="ORF">AVR91_0221930</name>
</gene>
<protein>
    <submittedName>
        <fullName evidence="2">Sugar kinase</fullName>
    </submittedName>
</protein>
<dbReference type="SUPFAM" id="SSF46785">
    <property type="entry name" value="Winged helix' DNA-binding domain"/>
    <property type="match status" value="1"/>
</dbReference>
<name>A0A1W2LS26_9PSEU</name>
<dbReference type="GO" id="GO:0016301">
    <property type="term" value="F:kinase activity"/>
    <property type="evidence" value="ECO:0007669"/>
    <property type="project" value="UniProtKB-KW"/>
</dbReference>
<evidence type="ECO:0000256" key="1">
    <source>
        <dbReference type="ARBA" id="ARBA00006479"/>
    </source>
</evidence>
<proteinExistence type="inferred from homology"/>
<keyword evidence="2" id="KW-0808">Transferase</keyword>
<evidence type="ECO:0000313" key="2">
    <source>
        <dbReference type="EMBL" id="ONF67416.1"/>
    </source>
</evidence>
<sequence length="391" mass="41288">MGTVTGRRSASASAVLRVVLDEGATARSTIARRTGLSAAAVTGHVAELLRRGFLIELPEVAGAVGRPSVPLDLDTERFVVCGAHVAVDHLTVGLLDLRGKVLAQLETPHHGAEPAVQVAQIAELLDDLLVGHAPDRTPLGLGVATGGWVDEASGTVVEHGLLGWHGVPLRDLLTEVTGLDVRVDGHSRALIHAERLLGQPRTRRSVVQLFTGNVVDAAFATGDTVHHGPRSAAGAVAHLRVDDSEEPCRCGRSGCLEATVSERTVARKAAEARIIEEPDFAEVLHLAKSGNKSAITLFHERARIIGQAAALLFDVLNPEILIVLDQSVRDVDGCLSTIRDEVSQRSWICQDAEKNVVSSSFPGNELATAGGAVMLNALYEDPLFADLADAS</sequence>
<organism evidence="2 3">
    <name type="scientific">Amycolatopsis keratiniphila subsp. keratiniphila</name>
    <dbReference type="NCBI Taxonomy" id="227715"/>
    <lineage>
        <taxon>Bacteria</taxon>
        <taxon>Bacillati</taxon>
        <taxon>Actinomycetota</taxon>
        <taxon>Actinomycetes</taxon>
        <taxon>Pseudonocardiales</taxon>
        <taxon>Pseudonocardiaceae</taxon>
        <taxon>Amycolatopsis</taxon>
        <taxon>Amycolatopsis japonica group</taxon>
    </lineage>
</organism>
<comment type="caution">
    <text evidence="2">The sequence shown here is derived from an EMBL/GenBank/DDBJ whole genome shotgun (WGS) entry which is preliminary data.</text>
</comment>
<dbReference type="AlphaFoldDB" id="A0A1W2LS26"/>
<comment type="similarity">
    <text evidence="1">Belongs to the ROK (NagC/XylR) family.</text>
</comment>
<dbReference type="InterPro" id="IPR036388">
    <property type="entry name" value="WH-like_DNA-bd_sf"/>
</dbReference>
<dbReference type="InterPro" id="IPR043129">
    <property type="entry name" value="ATPase_NBD"/>
</dbReference>
<reference evidence="2 3" key="1">
    <citation type="submission" date="2016-12" db="EMBL/GenBank/DDBJ databases">
        <title>Amycolatopsis keratiniphila subsp. keratiniphila genome sequencing and assembly.</title>
        <authorList>
            <person name="Mayilraj S."/>
            <person name="Kaur N."/>
        </authorList>
    </citation>
    <scope>NUCLEOTIDE SEQUENCE [LARGE SCALE GENOMIC DNA]</scope>
    <source>
        <strain evidence="2 3">DSM 44409</strain>
    </source>
</reference>
<dbReference type="PANTHER" id="PTHR18964">
    <property type="entry name" value="ROK (REPRESSOR, ORF, KINASE) FAMILY"/>
    <property type="match status" value="1"/>
</dbReference>
<dbReference type="Pfam" id="PF00480">
    <property type="entry name" value="ROK"/>
    <property type="match status" value="1"/>
</dbReference>
<dbReference type="Proteomes" id="UP000076660">
    <property type="component" value="Unassembled WGS sequence"/>
</dbReference>
<dbReference type="Gene3D" id="1.10.10.10">
    <property type="entry name" value="Winged helix-like DNA-binding domain superfamily/Winged helix DNA-binding domain"/>
    <property type="match status" value="1"/>
</dbReference>
<dbReference type="EMBL" id="LQMT02000021">
    <property type="protein sequence ID" value="ONF67416.1"/>
    <property type="molecule type" value="Genomic_DNA"/>
</dbReference>
<dbReference type="InterPro" id="IPR000600">
    <property type="entry name" value="ROK"/>
</dbReference>
<accession>A0A1W2LS26</accession>
<evidence type="ECO:0000313" key="3">
    <source>
        <dbReference type="Proteomes" id="UP000076660"/>
    </source>
</evidence>
<dbReference type="Gene3D" id="3.30.420.40">
    <property type="match status" value="2"/>
</dbReference>
<dbReference type="SUPFAM" id="SSF53067">
    <property type="entry name" value="Actin-like ATPase domain"/>
    <property type="match status" value="1"/>
</dbReference>
<dbReference type="InterPro" id="IPR036390">
    <property type="entry name" value="WH_DNA-bd_sf"/>
</dbReference>
<keyword evidence="2" id="KW-0418">Kinase</keyword>
<dbReference type="PANTHER" id="PTHR18964:SF149">
    <property type="entry name" value="BIFUNCTIONAL UDP-N-ACETYLGLUCOSAMINE 2-EPIMERASE_N-ACETYLMANNOSAMINE KINASE"/>
    <property type="match status" value="1"/>
</dbReference>